<evidence type="ECO:0000256" key="3">
    <source>
        <dbReference type="ARBA" id="ARBA00022723"/>
    </source>
</evidence>
<dbReference type="CDD" id="cd11062">
    <property type="entry name" value="CYP58-like"/>
    <property type="match status" value="1"/>
</dbReference>
<keyword evidence="9" id="KW-0812">Transmembrane</keyword>
<feature type="binding site" description="axial binding residue" evidence="6">
    <location>
        <position position="459"/>
    </location>
    <ligand>
        <name>heme</name>
        <dbReference type="ChEBI" id="CHEBI:30413"/>
    </ligand>
    <ligandPart>
        <name>Fe</name>
        <dbReference type="ChEBI" id="CHEBI:18248"/>
    </ligandPart>
</feature>
<proteinExistence type="inferred from homology"/>
<feature type="transmembrane region" description="Helical" evidence="9">
    <location>
        <begin position="6"/>
        <end position="27"/>
    </location>
</feature>
<evidence type="ECO:0008006" key="12">
    <source>
        <dbReference type="Google" id="ProtNLM"/>
    </source>
</evidence>
<dbReference type="GO" id="GO:0016705">
    <property type="term" value="F:oxidoreductase activity, acting on paired donors, with incorporation or reduction of molecular oxygen"/>
    <property type="evidence" value="ECO:0007669"/>
    <property type="project" value="InterPro"/>
</dbReference>
<dbReference type="HOGENOM" id="CLU_001570_14_4_1"/>
<dbReference type="PANTHER" id="PTHR24305">
    <property type="entry name" value="CYTOCHROME P450"/>
    <property type="match status" value="1"/>
</dbReference>
<name>A0A0D2D6E9_9EURO</name>
<protein>
    <recommendedName>
        <fullName evidence="12">Cytochrome P450</fullName>
    </recommendedName>
</protein>
<dbReference type="InterPro" id="IPR017972">
    <property type="entry name" value="Cyt_P450_CS"/>
</dbReference>
<keyword evidence="11" id="KW-1185">Reference proteome</keyword>
<evidence type="ECO:0000256" key="8">
    <source>
        <dbReference type="SAM" id="MobiDB-lite"/>
    </source>
</evidence>
<accession>A0A0D2D6E9</accession>
<dbReference type="RefSeq" id="XP_013318486.1">
    <property type="nucleotide sequence ID" value="XM_013463032.1"/>
</dbReference>
<evidence type="ECO:0000256" key="2">
    <source>
        <dbReference type="ARBA" id="ARBA00010617"/>
    </source>
</evidence>
<dbReference type="EMBL" id="KN847318">
    <property type="protein sequence ID" value="KIW57902.1"/>
    <property type="molecule type" value="Genomic_DNA"/>
</dbReference>
<dbReference type="GO" id="GO:0004497">
    <property type="term" value="F:monooxygenase activity"/>
    <property type="evidence" value="ECO:0007669"/>
    <property type="project" value="UniProtKB-KW"/>
</dbReference>
<evidence type="ECO:0000256" key="5">
    <source>
        <dbReference type="ARBA" id="ARBA00023004"/>
    </source>
</evidence>
<keyword evidence="4 7" id="KW-0560">Oxidoreductase</keyword>
<comment type="similarity">
    <text evidence="2 7">Belongs to the cytochrome P450 family.</text>
</comment>
<dbReference type="PROSITE" id="PS00086">
    <property type="entry name" value="CYTOCHROME_P450"/>
    <property type="match status" value="1"/>
</dbReference>
<evidence type="ECO:0000256" key="6">
    <source>
        <dbReference type="PIRSR" id="PIRSR602401-1"/>
    </source>
</evidence>
<keyword evidence="6 7" id="KW-0349">Heme</keyword>
<dbReference type="Proteomes" id="UP000054342">
    <property type="component" value="Unassembled WGS sequence"/>
</dbReference>
<dbReference type="PANTHER" id="PTHR24305:SF166">
    <property type="entry name" value="CYTOCHROME P450 12A4, MITOCHONDRIAL-RELATED"/>
    <property type="match status" value="1"/>
</dbReference>
<dbReference type="STRING" id="348802.A0A0D2D6E9"/>
<dbReference type="AlphaFoldDB" id="A0A0D2D6E9"/>
<dbReference type="InterPro" id="IPR036396">
    <property type="entry name" value="Cyt_P450_sf"/>
</dbReference>
<feature type="compositionally biased region" description="Polar residues" evidence="8">
    <location>
        <begin position="279"/>
        <end position="294"/>
    </location>
</feature>
<dbReference type="InterPro" id="IPR002401">
    <property type="entry name" value="Cyt_P450_E_grp-I"/>
</dbReference>
<dbReference type="InterPro" id="IPR001128">
    <property type="entry name" value="Cyt_P450"/>
</dbReference>
<evidence type="ECO:0000256" key="9">
    <source>
        <dbReference type="SAM" id="Phobius"/>
    </source>
</evidence>
<keyword evidence="7" id="KW-0503">Monooxygenase</keyword>
<gene>
    <name evidence="10" type="ORF">PV05_02458</name>
</gene>
<dbReference type="PRINTS" id="PR00463">
    <property type="entry name" value="EP450I"/>
</dbReference>
<dbReference type="Gene3D" id="1.10.630.10">
    <property type="entry name" value="Cytochrome P450"/>
    <property type="match status" value="1"/>
</dbReference>
<reference evidence="10 11" key="1">
    <citation type="submission" date="2015-01" db="EMBL/GenBank/DDBJ databases">
        <title>The Genome Sequence of Exophiala xenobiotica CBS118157.</title>
        <authorList>
            <consortium name="The Broad Institute Genomics Platform"/>
            <person name="Cuomo C."/>
            <person name="de Hoog S."/>
            <person name="Gorbushina A."/>
            <person name="Stielow B."/>
            <person name="Teixiera M."/>
            <person name="Abouelleil A."/>
            <person name="Chapman S.B."/>
            <person name="Priest M."/>
            <person name="Young S.K."/>
            <person name="Wortman J."/>
            <person name="Nusbaum C."/>
            <person name="Birren B."/>
        </authorList>
    </citation>
    <scope>NUCLEOTIDE SEQUENCE [LARGE SCALE GENOMIC DNA]</scope>
    <source>
        <strain evidence="10 11">CBS 118157</strain>
    </source>
</reference>
<evidence type="ECO:0000313" key="10">
    <source>
        <dbReference type="EMBL" id="KIW57902.1"/>
    </source>
</evidence>
<dbReference type="GO" id="GO:0005506">
    <property type="term" value="F:iron ion binding"/>
    <property type="evidence" value="ECO:0007669"/>
    <property type="project" value="InterPro"/>
</dbReference>
<dbReference type="SUPFAM" id="SSF48264">
    <property type="entry name" value="Cytochrome P450"/>
    <property type="match status" value="1"/>
</dbReference>
<organism evidence="10 11">
    <name type="scientific">Exophiala xenobiotica</name>
    <dbReference type="NCBI Taxonomy" id="348802"/>
    <lineage>
        <taxon>Eukaryota</taxon>
        <taxon>Fungi</taxon>
        <taxon>Dikarya</taxon>
        <taxon>Ascomycota</taxon>
        <taxon>Pezizomycotina</taxon>
        <taxon>Eurotiomycetes</taxon>
        <taxon>Chaetothyriomycetidae</taxon>
        <taxon>Chaetothyriales</taxon>
        <taxon>Herpotrichiellaceae</taxon>
        <taxon>Exophiala</taxon>
    </lineage>
</organism>
<feature type="region of interest" description="Disordered" evidence="8">
    <location>
        <begin position="274"/>
        <end position="294"/>
    </location>
</feature>
<comment type="cofactor">
    <cofactor evidence="1 6">
        <name>heme</name>
        <dbReference type="ChEBI" id="CHEBI:30413"/>
    </cofactor>
</comment>
<evidence type="ECO:0000313" key="11">
    <source>
        <dbReference type="Proteomes" id="UP000054342"/>
    </source>
</evidence>
<dbReference type="Pfam" id="PF00067">
    <property type="entry name" value="p450"/>
    <property type="match status" value="1"/>
</dbReference>
<dbReference type="GeneID" id="25324366"/>
<keyword evidence="5 6" id="KW-0408">Iron</keyword>
<dbReference type="InterPro" id="IPR050121">
    <property type="entry name" value="Cytochrome_P450_monoxygenase"/>
</dbReference>
<keyword evidence="3 6" id="KW-0479">Metal-binding</keyword>
<evidence type="ECO:0000256" key="1">
    <source>
        <dbReference type="ARBA" id="ARBA00001971"/>
    </source>
</evidence>
<keyword evidence="9" id="KW-0472">Membrane</keyword>
<sequence>MSSSIPFILSSSALSIAVLVLPTYLVLKTLYRLYFHPLSGFPGPKLASITTLYGAYYDLPPHSSYVKKLVELHDIYGPIVRAWPDCLHIRDLDAWHQVYKPGSKFEKDPSFYRDPGTEYSLFQITNRQHAKLRKDMLQPFFSRGAIQRLESSIQDKITIFLDKLKIASDEDKAVDLTLGFPCLTGDIVMYYCYQRTFGALEAPDFQFEAIKHIQDFFALLQAARYFPNFFNYLDRVISRLPLAVLKKNAPAVAATLWIRNQCRERILELMGRPKIPQPEHQSTSTPTVFDTMLNPDTSKGQYTPSERGLTDDAFLMFVAGTDTTANTLCYGTWHVLRDPKIQARLKEELKKAMPDRNATPSWAALESIPYLRGVVKEALRFGYGVPGRVPRIVPDSGAVLCGQRIPGRTSVASSAYIYHTDERLFANAGDFRPERWSEEAHSSELERRLLSFSGGPRGCLGMNLAYAELYITFARLFRRFDLSICETIDKDMIWDDCFVPKSRGHFRIKVHESCD</sequence>
<dbReference type="GO" id="GO:0020037">
    <property type="term" value="F:heme binding"/>
    <property type="evidence" value="ECO:0007669"/>
    <property type="project" value="InterPro"/>
</dbReference>
<evidence type="ECO:0000256" key="7">
    <source>
        <dbReference type="RuleBase" id="RU000461"/>
    </source>
</evidence>
<keyword evidence="9" id="KW-1133">Transmembrane helix</keyword>
<dbReference type="OrthoDB" id="4113639at2759"/>
<dbReference type="PRINTS" id="PR00385">
    <property type="entry name" value="P450"/>
</dbReference>
<evidence type="ECO:0000256" key="4">
    <source>
        <dbReference type="ARBA" id="ARBA00023002"/>
    </source>
</evidence>